<comment type="subcellular location">
    <subcellularLocation>
        <location evidence="2">Cytoplasm</location>
    </subcellularLocation>
    <subcellularLocation>
        <location evidence="1">Nucleus</location>
    </subcellularLocation>
</comment>
<evidence type="ECO:0000313" key="20">
    <source>
        <dbReference type="EMBL" id="TXG52056.1"/>
    </source>
</evidence>
<dbReference type="InterPro" id="IPR056514">
    <property type="entry name" value="ARM_LIN_2nd"/>
</dbReference>
<evidence type="ECO:0000256" key="11">
    <source>
        <dbReference type="ARBA" id="ARBA00022853"/>
    </source>
</evidence>
<keyword evidence="14" id="KW-0131">Cell cycle</keyword>
<name>A0A5C7H764_9ROSI</name>
<evidence type="ECO:0000256" key="16">
    <source>
        <dbReference type="ARBA" id="ARBA00032491"/>
    </source>
</evidence>
<keyword evidence="8" id="KW-0227">DNA damage</keyword>
<keyword evidence="4" id="KW-0963">Cytoplasm</keyword>
<evidence type="ECO:0000256" key="14">
    <source>
        <dbReference type="ARBA" id="ARBA00023306"/>
    </source>
</evidence>
<feature type="region of interest" description="Disordered" evidence="18">
    <location>
        <begin position="39"/>
        <end position="61"/>
    </location>
</feature>
<dbReference type="Pfam" id="PF23654">
    <property type="entry name" value="ARM_LIN_2nd"/>
    <property type="match status" value="1"/>
</dbReference>
<dbReference type="InterPro" id="IPR016135">
    <property type="entry name" value="UBQ-conjugating_enzyme/RWD"/>
</dbReference>
<keyword evidence="13" id="KW-0539">Nucleus</keyword>
<evidence type="ECO:0000256" key="4">
    <source>
        <dbReference type="ARBA" id="ARBA00022490"/>
    </source>
</evidence>
<dbReference type="GO" id="GO:0006302">
    <property type="term" value="P:double-strand break repair"/>
    <property type="evidence" value="ECO:0007669"/>
    <property type="project" value="TreeGrafter"/>
</dbReference>
<dbReference type="EMBL" id="VAHF01000010">
    <property type="protein sequence ID" value="TXG52056.1"/>
    <property type="molecule type" value="Genomic_DNA"/>
</dbReference>
<dbReference type="Pfam" id="PF06113">
    <property type="entry name" value="BRE"/>
    <property type="match status" value="1"/>
</dbReference>
<dbReference type="GO" id="GO:0005737">
    <property type="term" value="C:cytoplasm"/>
    <property type="evidence" value="ECO:0007669"/>
    <property type="project" value="UniProtKB-SubCell"/>
</dbReference>
<evidence type="ECO:0000256" key="1">
    <source>
        <dbReference type="ARBA" id="ARBA00004123"/>
    </source>
</evidence>
<keyword evidence="12" id="KW-0234">DNA repair</keyword>
<evidence type="ECO:0000256" key="10">
    <source>
        <dbReference type="ARBA" id="ARBA00022786"/>
    </source>
</evidence>
<accession>A0A5C7H764</accession>
<evidence type="ECO:0000256" key="2">
    <source>
        <dbReference type="ARBA" id="ARBA00004496"/>
    </source>
</evidence>
<evidence type="ECO:0000256" key="17">
    <source>
        <dbReference type="ARBA" id="ARBA00032630"/>
    </source>
</evidence>
<evidence type="ECO:0000256" key="15">
    <source>
        <dbReference type="ARBA" id="ARBA00025766"/>
    </source>
</evidence>
<comment type="caution">
    <text evidence="20">The sequence shown here is derived from an EMBL/GenBank/DDBJ whole genome shotgun (WGS) entry which is preliminary data.</text>
</comment>
<feature type="domain" description="Putative E3 ubiquitin-protein ligase LIN ARM repeats" evidence="19">
    <location>
        <begin position="66"/>
        <end position="159"/>
    </location>
</feature>
<proteinExistence type="inferred from homology"/>
<keyword evidence="9" id="KW-0498">Mitosis</keyword>
<dbReference type="SUPFAM" id="SSF54495">
    <property type="entry name" value="UBC-like"/>
    <property type="match status" value="1"/>
</dbReference>
<gene>
    <name evidence="20" type="ORF">EZV62_021225</name>
</gene>
<keyword evidence="21" id="KW-1185">Reference proteome</keyword>
<reference evidence="21" key="1">
    <citation type="journal article" date="2019" name="Gigascience">
        <title>De novo genome assembly of the endangered Acer yangbiense, a plant species with extremely small populations endemic to Yunnan Province, China.</title>
        <authorList>
            <person name="Yang J."/>
            <person name="Wariss H.M."/>
            <person name="Tao L."/>
            <person name="Zhang R."/>
            <person name="Yun Q."/>
            <person name="Hollingsworth P."/>
            <person name="Dao Z."/>
            <person name="Luo G."/>
            <person name="Guo H."/>
            <person name="Ma Y."/>
            <person name="Sun W."/>
        </authorList>
    </citation>
    <scope>NUCLEOTIDE SEQUENCE [LARGE SCALE GENOMIC DNA]</scope>
    <source>
        <strain evidence="21">cv. Malutang</strain>
    </source>
</reference>
<dbReference type="GO" id="GO:0070552">
    <property type="term" value="C:BRISC complex"/>
    <property type="evidence" value="ECO:0007669"/>
    <property type="project" value="InterPro"/>
</dbReference>
<evidence type="ECO:0000256" key="6">
    <source>
        <dbReference type="ARBA" id="ARBA00022703"/>
    </source>
</evidence>
<evidence type="ECO:0000256" key="8">
    <source>
        <dbReference type="ARBA" id="ARBA00022763"/>
    </source>
</evidence>
<organism evidence="20 21">
    <name type="scientific">Acer yangbiense</name>
    <dbReference type="NCBI Taxonomy" id="1000413"/>
    <lineage>
        <taxon>Eukaryota</taxon>
        <taxon>Viridiplantae</taxon>
        <taxon>Streptophyta</taxon>
        <taxon>Embryophyta</taxon>
        <taxon>Tracheophyta</taxon>
        <taxon>Spermatophyta</taxon>
        <taxon>Magnoliopsida</taxon>
        <taxon>eudicotyledons</taxon>
        <taxon>Gunneridae</taxon>
        <taxon>Pentapetalae</taxon>
        <taxon>rosids</taxon>
        <taxon>malvids</taxon>
        <taxon>Sapindales</taxon>
        <taxon>Sapindaceae</taxon>
        <taxon>Hippocastanoideae</taxon>
        <taxon>Acereae</taxon>
        <taxon>Acer</taxon>
    </lineage>
</organism>
<sequence>MSHHSTAYLFKFSTQNFKRLITSWKDQYPDLAQEFSYSETPRHTFSSPSGKETPLTSTPSRTTEFHKNLQECESGVLAIACLWKDSKVDPGVHAYISKPTILNGFVELLSASLNREVLRISVYVLFELIFANESVGETLTRVDSDFDCLASLLKNGLAELILSKREEFDDFQFIMDPKDSAISMLEQILMGGDENSRSLTALSVISANGIPALMKIQLSLVLESFMLEMIIFTYLDGYNHLYVSSLVFLYSLEHQTRRNSLRVKATVDGIAGKVDKVCIVLGDILYNAEFPFASPDNSLCNWNNKDPSRLLALIKDLRDQYTAYQRKRVGEVDDERVKFEISTMFAREGIEMHMSSGVEKSEEVKFAVPLMDLNINKMVVGCHWRHEQKIYLQVVYPVNRKYMSAPSAPRLKLMSTPELKSMFSIDDVKLPTWLDGMCMAEYLPHLEESLERQVSEAVTLIDVRRRFIEALAPLLGRPVETDSVFYRKTMFFVASGVFSFMVQMFFSTQFPKQQPTMMLHSSMYFNANGMPIKSPILSDYPWSPRWDTSQMAERIFEFVADESLNFRKYCSEGHLQH</sequence>
<keyword evidence="11" id="KW-0156">Chromatin regulator</keyword>
<evidence type="ECO:0000256" key="12">
    <source>
        <dbReference type="ARBA" id="ARBA00023204"/>
    </source>
</evidence>
<evidence type="ECO:0000256" key="13">
    <source>
        <dbReference type="ARBA" id="ARBA00023242"/>
    </source>
</evidence>
<evidence type="ECO:0000256" key="18">
    <source>
        <dbReference type="SAM" id="MobiDB-lite"/>
    </source>
</evidence>
<evidence type="ECO:0000256" key="5">
    <source>
        <dbReference type="ARBA" id="ARBA00022618"/>
    </source>
</evidence>
<keyword evidence="10" id="KW-0833">Ubl conjugation pathway</keyword>
<keyword evidence="6" id="KW-0053">Apoptosis</keyword>
<evidence type="ECO:0000256" key="7">
    <source>
        <dbReference type="ARBA" id="ARBA00022737"/>
    </source>
</evidence>
<dbReference type="GO" id="GO:0051301">
    <property type="term" value="P:cell division"/>
    <property type="evidence" value="ECO:0007669"/>
    <property type="project" value="UniProtKB-KW"/>
</dbReference>
<evidence type="ECO:0000259" key="19">
    <source>
        <dbReference type="Pfam" id="PF23654"/>
    </source>
</evidence>
<evidence type="ECO:0000256" key="3">
    <source>
        <dbReference type="ARBA" id="ARBA00019438"/>
    </source>
</evidence>
<dbReference type="AlphaFoldDB" id="A0A5C7H764"/>
<dbReference type="InterPro" id="IPR010358">
    <property type="entry name" value="BRE"/>
</dbReference>
<evidence type="ECO:0000313" key="21">
    <source>
        <dbReference type="Proteomes" id="UP000323000"/>
    </source>
</evidence>
<dbReference type="Proteomes" id="UP000323000">
    <property type="component" value="Chromosome 10"/>
</dbReference>
<dbReference type="PANTHER" id="PTHR15189">
    <property type="entry name" value="BRISC AND BRCA1-A COMPLEX MEMBER 2"/>
    <property type="match status" value="1"/>
</dbReference>
<dbReference type="PANTHER" id="PTHR15189:SF7">
    <property type="entry name" value="BRISC AND BRCA1-A COMPLEX MEMBER 2"/>
    <property type="match status" value="1"/>
</dbReference>
<dbReference type="OrthoDB" id="538811at2759"/>
<keyword evidence="5" id="KW-0132">Cell division</keyword>
<keyword evidence="7" id="KW-0677">Repeat</keyword>
<protein>
    <recommendedName>
        <fullName evidence="3">BRISC and BRCA1-A complex member 2</fullName>
    </recommendedName>
    <alternativeName>
        <fullName evidence="16">BRCA1-A complex subunit BRE</fullName>
    </alternativeName>
    <alternativeName>
        <fullName evidence="17">BRCA1/BRCA2-containing complex subunit 45</fullName>
    </alternativeName>
</protein>
<evidence type="ECO:0000256" key="9">
    <source>
        <dbReference type="ARBA" id="ARBA00022776"/>
    </source>
</evidence>
<comment type="similarity">
    <text evidence="15">Belongs to the BABAM2 family.</text>
</comment>
<dbReference type="GO" id="GO:0006325">
    <property type="term" value="P:chromatin organization"/>
    <property type="evidence" value="ECO:0007669"/>
    <property type="project" value="UniProtKB-KW"/>
</dbReference>